<keyword evidence="1" id="KW-0732">Signal</keyword>
<dbReference type="Proteomes" id="UP000019140">
    <property type="component" value="Unassembled WGS sequence"/>
</dbReference>
<protein>
    <recommendedName>
        <fullName evidence="4">Leucine-binding protein domain-containing protein</fullName>
    </recommendedName>
</protein>
<dbReference type="HOGENOM" id="CLU_1109822_0_0_7"/>
<accession>W4LX86</accession>
<sequence length="273" mass="29549">MQLITRWLIGCLGMALAGVGWAAVAIAQDVQTIYAGTPEGSVWLGVKLGEHEANILGRFTGQTYTVKTMDPAALLQAELDPLPTAIAAATDVEQLRKLSAKFAPLGVAVFNIASDDDALRQACLPGLLHTPPTARMKADAVAQWKKKKPEVEVEASAWHPDFKKFAARDLNNRFRKAHNVPMDSEAWAGWAALKMVSEAVARAQSADPKQILTYLREEMEFDGQKGIPHTFRDTGQLRQPLLMVVAGKLVGEAPVRGVVDTSNLDSLGLPSCK</sequence>
<evidence type="ECO:0000256" key="1">
    <source>
        <dbReference type="SAM" id="SignalP"/>
    </source>
</evidence>
<dbReference type="AlphaFoldDB" id="W4LX86"/>
<evidence type="ECO:0008006" key="4">
    <source>
        <dbReference type="Google" id="ProtNLM"/>
    </source>
</evidence>
<dbReference type="InterPro" id="IPR028082">
    <property type="entry name" value="Peripla_BP_I"/>
</dbReference>
<evidence type="ECO:0000313" key="2">
    <source>
        <dbReference type="EMBL" id="ETX02346.1"/>
    </source>
</evidence>
<gene>
    <name evidence="2" type="ORF">ETSY2_35720</name>
</gene>
<comment type="caution">
    <text evidence="2">The sequence shown here is derived from an EMBL/GenBank/DDBJ whole genome shotgun (WGS) entry which is preliminary data.</text>
</comment>
<dbReference type="SUPFAM" id="SSF53822">
    <property type="entry name" value="Periplasmic binding protein-like I"/>
    <property type="match status" value="1"/>
</dbReference>
<feature type="signal peptide" evidence="1">
    <location>
        <begin position="1"/>
        <end position="22"/>
    </location>
</feature>
<name>W4LX86_9BACT</name>
<dbReference type="EMBL" id="AZHX01001539">
    <property type="protein sequence ID" value="ETX02346.1"/>
    <property type="molecule type" value="Genomic_DNA"/>
</dbReference>
<keyword evidence="3" id="KW-1185">Reference proteome</keyword>
<reference evidence="2 3" key="1">
    <citation type="journal article" date="2014" name="Nature">
        <title>An environmental bacterial taxon with a large and distinct metabolic repertoire.</title>
        <authorList>
            <person name="Wilson M.C."/>
            <person name="Mori T."/>
            <person name="Ruckert C."/>
            <person name="Uria A.R."/>
            <person name="Helf M.J."/>
            <person name="Takada K."/>
            <person name="Gernert C."/>
            <person name="Steffens U.A."/>
            <person name="Heycke N."/>
            <person name="Schmitt S."/>
            <person name="Rinke C."/>
            <person name="Helfrich E.J."/>
            <person name="Brachmann A.O."/>
            <person name="Gurgui C."/>
            <person name="Wakimoto T."/>
            <person name="Kracht M."/>
            <person name="Crusemann M."/>
            <person name="Hentschel U."/>
            <person name="Abe I."/>
            <person name="Matsunaga S."/>
            <person name="Kalinowski J."/>
            <person name="Takeyama H."/>
            <person name="Piel J."/>
        </authorList>
    </citation>
    <scope>NUCLEOTIDE SEQUENCE [LARGE SCALE GENOMIC DNA]</scope>
    <source>
        <strain evidence="3">TSY2</strain>
    </source>
</reference>
<organism evidence="2 3">
    <name type="scientific">Candidatus Entotheonella gemina</name>
    <dbReference type="NCBI Taxonomy" id="1429439"/>
    <lineage>
        <taxon>Bacteria</taxon>
        <taxon>Pseudomonadati</taxon>
        <taxon>Nitrospinota/Tectimicrobiota group</taxon>
        <taxon>Candidatus Tectimicrobiota</taxon>
        <taxon>Candidatus Entotheonellia</taxon>
        <taxon>Candidatus Entotheonellales</taxon>
        <taxon>Candidatus Entotheonellaceae</taxon>
        <taxon>Candidatus Entotheonella</taxon>
    </lineage>
</organism>
<feature type="chain" id="PRO_5004846093" description="Leucine-binding protein domain-containing protein" evidence="1">
    <location>
        <begin position="23"/>
        <end position="273"/>
    </location>
</feature>
<proteinExistence type="predicted"/>
<evidence type="ECO:0000313" key="3">
    <source>
        <dbReference type="Proteomes" id="UP000019140"/>
    </source>
</evidence>
<dbReference type="Gene3D" id="3.40.50.2300">
    <property type="match status" value="2"/>
</dbReference>